<evidence type="ECO:0000313" key="1">
    <source>
        <dbReference type="EMBL" id="GGI11554.1"/>
    </source>
</evidence>
<proteinExistence type="predicted"/>
<dbReference type="OrthoDB" id="2990683at2"/>
<evidence type="ECO:0000313" key="2">
    <source>
        <dbReference type="Proteomes" id="UP000626244"/>
    </source>
</evidence>
<name>A0A8J3ACU7_9BACI</name>
<comment type="caution">
    <text evidence="1">The sequence shown here is derived from an EMBL/GenBank/DDBJ whole genome shotgun (WGS) entry which is preliminary data.</text>
</comment>
<gene>
    <name evidence="1" type="ORF">GCM10007380_08420</name>
</gene>
<sequence>MNYKMTRFMFLCVVLLISNGCNKVEVSKEIKKKESSASLISLNTFEKKSLRYTEQQDILSQSAINNIGYEIKELSNKNTKKYYYVLNLSNKSLSSLDKKNGIVPYDVIKISIGAKSVKNSNIFSKSATSPVFINYKNSRLEENSYYLFESKLPINKDDFRIDAFFVNAEPFTLKNNTVKKGSQTYHFIEDTKDKRGVISE</sequence>
<dbReference type="EMBL" id="BMHB01000001">
    <property type="protein sequence ID" value="GGI11554.1"/>
    <property type="molecule type" value="Genomic_DNA"/>
</dbReference>
<organism evidence="1 2">
    <name type="scientific">Gottfriedia solisilvae</name>
    <dbReference type="NCBI Taxonomy" id="1516104"/>
    <lineage>
        <taxon>Bacteria</taxon>
        <taxon>Bacillati</taxon>
        <taxon>Bacillota</taxon>
        <taxon>Bacilli</taxon>
        <taxon>Bacillales</taxon>
        <taxon>Bacillaceae</taxon>
        <taxon>Gottfriedia</taxon>
    </lineage>
</organism>
<reference evidence="2" key="1">
    <citation type="journal article" date="2019" name="Int. J. Syst. Evol. Microbiol.">
        <title>The Global Catalogue of Microorganisms (GCM) 10K type strain sequencing project: providing services to taxonomists for standard genome sequencing and annotation.</title>
        <authorList>
            <consortium name="The Broad Institute Genomics Platform"/>
            <consortium name="The Broad Institute Genome Sequencing Center for Infectious Disease"/>
            <person name="Wu L."/>
            <person name="Ma J."/>
        </authorList>
    </citation>
    <scope>NUCLEOTIDE SEQUENCE [LARGE SCALE GENOMIC DNA]</scope>
    <source>
        <strain evidence="2">CGMCC 1.14993</strain>
    </source>
</reference>
<dbReference type="AlphaFoldDB" id="A0A8J3ACU7"/>
<dbReference type="Proteomes" id="UP000626244">
    <property type="component" value="Unassembled WGS sequence"/>
</dbReference>
<accession>A0A8J3ACU7</accession>
<keyword evidence="2" id="KW-1185">Reference proteome</keyword>
<dbReference type="RefSeq" id="WP_087999089.1">
    <property type="nucleotide sequence ID" value="NZ_BMHB01000001.1"/>
</dbReference>
<protein>
    <submittedName>
        <fullName evidence="1">Uncharacterized protein</fullName>
    </submittedName>
</protein>